<accession>A0AAD2GUU6</accession>
<organism evidence="2 3">
    <name type="scientific">Mycena citricolor</name>
    <dbReference type="NCBI Taxonomy" id="2018698"/>
    <lineage>
        <taxon>Eukaryota</taxon>
        <taxon>Fungi</taxon>
        <taxon>Dikarya</taxon>
        <taxon>Basidiomycota</taxon>
        <taxon>Agaricomycotina</taxon>
        <taxon>Agaricomycetes</taxon>
        <taxon>Agaricomycetidae</taxon>
        <taxon>Agaricales</taxon>
        <taxon>Marasmiineae</taxon>
        <taxon>Mycenaceae</taxon>
        <taxon>Mycena</taxon>
    </lineage>
</organism>
<dbReference type="EMBL" id="CAVNYO010000021">
    <property type="protein sequence ID" value="CAK5262594.1"/>
    <property type="molecule type" value="Genomic_DNA"/>
</dbReference>
<evidence type="ECO:0000259" key="1">
    <source>
        <dbReference type="Pfam" id="PF17667"/>
    </source>
</evidence>
<dbReference type="Proteomes" id="UP001295794">
    <property type="component" value="Unassembled WGS sequence"/>
</dbReference>
<keyword evidence="3" id="KW-1185">Reference proteome</keyword>
<gene>
    <name evidence="2" type="ORF">MYCIT1_LOCUS1446</name>
</gene>
<name>A0AAD2GUU6_9AGAR</name>
<protein>
    <recommendedName>
        <fullName evidence="1">Fungal-type protein kinase domain-containing protein</fullName>
    </recommendedName>
</protein>
<reference evidence="2" key="1">
    <citation type="submission" date="2023-11" db="EMBL/GenBank/DDBJ databases">
        <authorList>
            <person name="De Vega J J."/>
            <person name="De Vega J J."/>
        </authorList>
    </citation>
    <scope>NUCLEOTIDE SEQUENCE</scope>
</reference>
<dbReference type="InterPro" id="IPR040976">
    <property type="entry name" value="Pkinase_fungal"/>
</dbReference>
<evidence type="ECO:0000313" key="3">
    <source>
        <dbReference type="Proteomes" id="UP001295794"/>
    </source>
</evidence>
<dbReference type="AlphaFoldDB" id="A0AAD2GUU6"/>
<sequence>MLHACPDTFGTAGHVISFIPCSEEDVPLTNDIFLPEPDHMADRLWQYPNASSHVTEKFLDHRTMCVHITTGEGKRLETCKTPWDLVISVVHGMLGWLSLFQAGFLHRNVSIVNLLRSDPPLHRPKFTAAVIERVL</sequence>
<feature type="non-terminal residue" evidence="2">
    <location>
        <position position="1"/>
    </location>
</feature>
<dbReference type="Pfam" id="PF17667">
    <property type="entry name" value="Pkinase_fungal"/>
    <property type="match status" value="1"/>
</dbReference>
<feature type="domain" description="Fungal-type protein kinase" evidence="1">
    <location>
        <begin position="53"/>
        <end position="119"/>
    </location>
</feature>
<proteinExistence type="predicted"/>
<evidence type="ECO:0000313" key="2">
    <source>
        <dbReference type="EMBL" id="CAK5262594.1"/>
    </source>
</evidence>
<comment type="caution">
    <text evidence="2">The sequence shown here is derived from an EMBL/GenBank/DDBJ whole genome shotgun (WGS) entry which is preliminary data.</text>
</comment>